<accession>D8PIL1</accession>
<sequence>MVRFLVDDRHGADSSSMIEMSAFLEVVEKYSDAGGIEKDVLAGLI</sequence>
<proteinExistence type="predicted"/>
<dbReference type="EMBL" id="FP929003">
    <property type="protein sequence ID" value="CBK43098.1"/>
    <property type="molecule type" value="Genomic_DNA"/>
</dbReference>
<name>D8PIL1_9BACT</name>
<dbReference type="HOGENOM" id="CLU_3197461_0_0_0"/>
<evidence type="ECO:0000313" key="1">
    <source>
        <dbReference type="EMBL" id="CBK43098.1"/>
    </source>
</evidence>
<dbReference type="Proteomes" id="UP000001660">
    <property type="component" value="Chromosome"/>
</dbReference>
<dbReference type="STRING" id="330214.NIDE3412"/>
<keyword evidence="2" id="KW-1185">Reference proteome</keyword>
<organism evidence="1 2">
    <name type="scientific">Nitrospira defluvii</name>
    <dbReference type="NCBI Taxonomy" id="330214"/>
    <lineage>
        <taxon>Bacteria</taxon>
        <taxon>Pseudomonadati</taxon>
        <taxon>Nitrospirota</taxon>
        <taxon>Nitrospiria</taxon>
        <taxon>Nitrospirales</taxon>
        <taxon>Nitrospiraceae</taxon>
        <taxon>Nitrospira</taxon>
    </lineage>
</organism>
<dbReference type="AlphaFoldDB" id="D8PIL1"/>
<dbReference type="KEGG" id="nde:NIDE3412"/>
<protein>
    <submittedName>
        <fullName evidence="1">Uncharacterized protein</fullName>
    </submittedName>
</protein>
<evidence type="ECO:0000313" key="2">
    <source>
        <dbReference type="Proteomes" id="UP000001660"/>
    </source>
</evidence>
<gene>
    <name evidence="1" type="ORF">NIDE3412</name>
</gene>
<reference evidence="1 2" key="1">
    <citation type="journal article" date="2010" name="Proc. Natl. Acad. Sci. U.S.A.">
        <title>A Nitrospira metagenome illuminates the physiology and evolution of globally important nitrite-oxidizing bacteria.</title>
        <authorList>
            <person name="Lucker S."/>
            <person name="Wagner M."/>
            <person name="Maixner F."/>
            <person name="Pelletier E."/>
            <person name="Koch H."/>
            <person name="Vacherie B."/>
            <person name="Rattei T."/>
            <person name="Sinninghe Damste J."/>
            <person name="Spieck E."/>
            <person name="Le Paslier D."/>
            <person name="Daims H."/>
        </authorList>
    </citation>
    <scope>NUCLEOTIDE SEQUENCE [LARGE SCALE GENOMIC DNA]</scope>
</reference>